<name>A0A251SXT3_HELAN</name>
<dbReference type="AlphaFoldDB" id="A0A251SXT3"/>
<reference evidence="1 3" key="1">
    <citation type="journal article" date="2017" name="Nature">
        <title>The sunflower genome provides insights into oil metabolism, flowering and Asterid evolution.</title>
        <authorList>
            <person name="Badouin H."/>
            <person name="Gouzy J."/>
            <person name="Grassa C.J."/>
            <person name="Murat F."/>
            <person name="Staton S.E."/>
            <person name="Cottret L."/>
            <person name="Lelandais-Briere C."/>
            <person name="Owens G.L."/>
            <person name="Carrere S."/>
            <person name="Mayjonade B."/>
            <person name="Legrand L."/>
            <person name="Gill N."/>
            <person name="Kane N.C."/>
            <person name="Bowers J.E."/>
            <person name="Hubner S."/>
            <person name="Bellec A."/>
            <person name="Berard A."/>
            <person name="Berges H."/>
            <person name="Blanchet N."/>
            <person name="Boniface M.C."/>
            <person name="Brunel D."/>
            <person name="Catrice O."/>
            <person name="Chaidir N."/>
            <person name="Claudel C."/>
            <person name="Donnadieu C."/>
            <person name="Faraut T."/>
            <person name="Fievet G."/>
            <person name="Helmstetter N."/>
            <person name="King M."/>
            <person name="Knapp S.J."/>
            <person name="Lai Z."/>
            <person name="Le Paslier M.C."/>
            <person name="Lippi Y."/>
            <person name="Lorenzon L."/>
            <person name="Mandel J.R."/>
            <person name="Marage G."/>
            <person name="Marchand G."/>
            <person name="Marquand E."/>
            <person name="Bret-Mestries E."/>
            <person name="Morien E."/>
            <person name="Nambeesan S."/>
            <person name="Nguyen T."/>
            <person name="Pegot-Espagnet P."/>
            <person name="Pouilly N."/>
            <person name="Raftis F."/>
            <person name="Sallet E."/>
            <person name="Schiex T."/>
            <person name="Thomas J."/>
            <person name="Vandecasteele C."/>
            <person name="Vares D."/>
            <person name="Vear F."/>
            <person name="Vautrin S."/>
            <person name="Crespi M."/>
            <person name="Mangin B."/>
            <person name="Burke J.M."/>
            <person name="Salse J."/>
            <person name="Munos S."/>
            <person name="Vincourt P."/>
            <person name="Rieseberg L.H."/>
            <person name="Langlade N.B."/>
        </authorList>
    </citation>
    <scope>NUCLEOTIDE SEQUENCE [LARGE SCALE GENOMIC DNA]</scope>
    <source>
        <strain evidence="3">cv. SF193</strain>
        <tissue evidence="1">Leaves</tissue>
    </source>
</reference>
<gene>
    <name evidence="2" type="ORF">HannXRQ_Chr13g0412421</name>
    <name evidence="1" type="ORF">HanXRQr2_Chr13g0599501</name>
</gene>
<accession>A0A251SXT3</accession>
<dbReference type="Proteomes" id="UP000215914">
    <property type="component" value="Chromosome 13"/>
</dbReference>
<dbReference type="Gramene" id="mRNA:HanXRQr2_Chr13g0599501">
    <property type="protein sequence ID" value="mRNA:HanXRQr2_Chr13g0599501"/>
    <property type="gene ID" value="HanXRQr2_Chr13g0599501"/>
</dbReference>
<proteinExistence type="predicted"/>
<evidence type="ECO:0000313" key="1">
    <source>
        <dbReference type="EMBL" id="KAF5774365.1"/>
    </source>
</evidence>
<dbReference type="EMBL" id="MNCJ02000328">
    <property type="protein sequence ID" value="KAF5774365.1"/>
    <property type="molecule type" value="Genomic_DNA"/>
</dbReference>
<reference evidence="2" key="2">
    <citation type="submission" date="2017-02" db="EMBL/GenBank/DDBJ databases">
        <title>Sunflower complete genome.</title>
        <authorList>
            <person name="Langlade N."/>
            <person name="Munos S."/>
        </authorList>
    </citation>
    <scope>NUCLEOTIDE SEQUENCE [LARGE SCALE GENOMIC DNA]</scope>
    <source>
        <tissue evidence="2">Leaves</tissue>
    </source>
</reference>
<organism evidence="2 3">
    <name type="scientific">Helianthus annuus</name>
    <name type="common">Common sunflower</name>
    <dbReference type="NCBI Taxonomy" id="4232"/>
    <lineage>
        <taxon>Eukaryota</taxon>
        <taxon>Viridiplantae</taxon>
        <taxon>Streptophyta</taxon>
        <taxon>Embryophyta</taxon>
        <taxon>Tracheophyta</taxon>
        <taxon>Spermatophyta</taxon>
        <taxon>Magnoliopsida</taxon>
        <taxon>eudicotyledons</taxon>
        <taxon>Gunneridae</taxon>
        <taxon>Pentapetalae</taxon>
        <taxon>asterids</taxon>
        <taxon>campanulids</taxon>
        <taxon>Asterales</taxon>
        <taxon>Asteraceae</taxon>
        <taxon>Asteroideae</taxon>
        <taxon>Heliantheae alliance</taxon>
        <taxon>Heliantheae</taxon>
        <taxon>Helianthus</taxon>
    </lineage>
</organism>
<protein>
    <submittedName>
        <fullName evidence="2">Uncharacterized protein</fullName>
    </submittedName>
</protein>
<evidence type="ECO:0000313" key="3">
    <source>
        <dbReference type="Proteomes" id="UP000215914"/>
    </source>
</evidence>
<keyword evidence="3" id="KW-1185">Reference proteome</keyword>
<dbReference type="EMBL" id="CM007902">
    <property type="protein sequence ID" value="OTG02381.1"/>
    <property type="molecule type" value="Genomic_DNA"/>
</dbReference>
<sequence length="82" mass="9918">MKCRGSGRSCLICGRRQTLIGSGIRAYSVLRFVAVLIWHRLKLCEQNWKTFKLVLKMRRRREKILWLVLKLREKREKIFKNT</sequence>
<evidence type="ECO:0000313" key="2">
    <source>
        <dbReference type="EMBL" id="OTG02381.1"/>
    </source>
</evidence>
<reference evidence="1" key="3">
    <citation type="submission" date="2020-06" db="EMBL/GenBank/DDBJ databases">
        <title>Helianthus annuus Genome sequencing and assembly Release 2.</title>
        <authorList>
            <person name="Gouzy J."/>
            <person name="Langlade N."/>
            <person name="Munos S."/>
        </authorList>
    </citation>
    <scope>NUCLEOTIDE SEQUENCE</scope>
    <source>
        <tissue evidence="1">Leaves</tissue>
    </source>
</reference>
<dbReference type="InParanoid" id="A0A251SXT3"/>